<dbReference type="Proteomes" id="UP000000788">
    <property type="component" value="Chromosome"/>
</dbReference>
<dbReference type="KEGG" id="pmj:P9211_03431"/>
<dbReference type="AlphaFoldDB" id="A9BDW4"/>
<accession>A9BDW4</accession>
<dbReference type="STRING" id="93059.P9211_03431"/>
<gene>
    <name evidence="1" type="ordered locus">P9211_03431</name>
</gene>
<evidence type="ECO:0000313" key="1">
    <source>
        <dbReference type="EMBL" id="ABX08274.1"/>
    </source>
</evidence>
<sequence length="73" mass="8682">MEHKNNLYNNADSFSMAFDEAWKSKELSKQNLLDKEEKIRKTLEMIKDHPFIINSSKEAIKVAKFRIRLLDLQ</sequence>
<organism evidence="1 2">
    <name type="scientific">Prochlorococcus marinus (strain MIT 9211)</name>
    <dbReference type="NCBI Taxonomy" id="93059"/>
    <lineage>
        <taxon>Bacteria</taxon>
        <taxon>Bacillati</taxon>
        <taxon>Cyanobacteriota</taxon>
        <taxon>Cyanophyceae</taxon>
        <taxon>Synechococcales</taxon>
        <taxon>Prochlorococcaceae</taxon>
        <taxon>Prochlorococcus</taxon>
    </lineage>
</organism>
<proteinExistence type="predicted"/>
<dbReference type="OrthoDB" id="560381at2"/>
<name>A9BDW4_PROM4</name>
<dbReference type="EMBL" id="CP000878">
    <property type="protein sequence ID" value="ABX08274.1"/>
    <property type="molecule type" value="Genomic_DNA"/>
</dbReference>
<protein>
    <submittedName>
        <fullName evidence="1">Uncharacterized protein</fullName>
    </submittedName>
</protein>
<reference evidence="1 2" key="1">
    <citation type="journal article" date="2007" name="PLoS Genet.">
        <title>Patterns and implications of gene gain and loss in the evolution of Prochlorococcus.</title>
        <authorList>
            <person name="Kettler G.C."/>
            <person name="Martiny A.C."/>
            <person name="Huang K."/>
            <person name="Zucker J."/>
            <person name="Coleman M.L."/>
            <person name="Rodrigue S."/>
            <person name="Chen F."/>
            <person name="Lapidus A."/>
            <person name="Ferriera S."/>
            <person name="Johnson J."/>
            <person name="Steglich C."/>
            <person name="Church G.M."/>
            <person name="Richardson P."/>
            <person name="Chisholm S.W."/>
        </authorList>
    </citation>
    <scope>NUCLEOTIDE SEQUENCE [LARGE SCALE GENOMIC DNA]</scope>
    <source>
        <strain evidence="2">MIT 9211</strain>
    </source>
</reference>
<dbReference type="RefSeq" id="WP_012194898.1">
    <property type="nucleotide sequence ID" value="NC_009976.1"/>
</dbReference>
<keyword evidence="2" id="KW-1185">Reference proteome</keyword>
<dbReference type="eggNOG" id="ENOG502ZKD7">
    <property type="taxonomic scope" value="Bacteria"/>
</dbReference>
<dbReference type="HOGENOM" id="CLU_174885_0_0_3"/>
<evidence type="ECO:0000313" key="2">
    <source>
        <dbReference type="Proteomes" id="UP000000788"/>
    </source>
</evidence>